<feature type="region of interest" description="Disordered" evidence="7">
    <location>
        <begin position="261"/>
        <end position="306"/>
    </location>
</feature>
<gene>
    <name evidence="9" type="ORF">ACJRO7_006123</name>
</gene>
<keyword evidence="4" id="KW-0804">Transcription</keyword>
<feature type="domain" description="Response regulatory" evidence="8">
    <location>
        <begin position="4"/>
        <end position="119"/>
    </location>
</feature>
<evidence type="ECO:0000256" key="7">
    <source>
        <dbReference type="SAM" id="MobiDB-lite"/>
    </source>
</evidence>
<evidence type="ECO:0000256" key="2">
    <source>
        <dbReference type="ARBA" id="ARBA00023012"/>
    </source>
</evidence>
<dbReference type="PANTHER" id="PTHR43874:SF19">
    <property type="entry name" value="RESPONSE REGULATOR 23-RELATED"/>
    <property type="match status" value="1"/>
</dbReference>
<evidence type="ECO:0000256" key="6">
    <source>
        <dbReference type="PROSITE-ProRule" id="PRU00169"/>
    </source>
</evidence>
<dbReference type="GO" id="GO:0000160">
    <property type="term" value="P:phosphorelay signal transduction system"/>
    <property type="evidence" value="ECO:0007669"/>
    <property type="project" value="UniProtKB-KW"/>
</dbReference>
<dbReference type="CDD" id="cd17584">
    <property type="entry name" value="REC_typeB_ARR-like"/>
    <property type="match status" value="1"/>
</dbReference>
<dbReference type="Pfam" id="PF00072">
    <property type="entry name" value="Response_reg"/>
    <property type="match status" value="1"/>
</dbReference>
<keyword evidence="10" id="KW-1185">Reference proteome</keyword>
<feature type="region of interest" description="Disordered" evidence="7">
    <location>
        <begin position="158"/>
        <end position="188"/>
    </location>
</feature>
<dbReference type="PROSITE" id="PS50110">
    <property type="entry name" value="RESPONSE_REGULATORY"/>
    <property type="match status" value="1"/>
</dbReference>
<dbReference type="NCBIfam" id="TIGR01557">
    <property type="entry name" value="myb_SHAQKYF"/>
    <property type="match status" value="1"/>
</dbReference>
<dbReference type="InterPro" id="IPR001789">
    <property type="entry name" value="Sig_transdc_resp-reg_receiver"/>
</dbReference>
<dbReference type="InterPro" id="IPR045279">
    <property type="entry name" value="ARR-like"/>
</dbReference>
<dbReference type="InterPro" id="IPR009057">
    <property type="entry name" value="Homeodomain-like_sf"/>
</dbReference>
<feature type="modified residue" description="4-aspartylphosphate" evidence="6">
    <location>
        <position position="55"/>
    </location>
</feature>
<keyword evidence="6" id="KW-0597">Phosphoprotein</keyword>
<dbReference type="InterPro" id="IPR006447">
    <property type="entry name" value="Myb_dom_plants"/>
</dbReference>
<dbReference type="Proteomes" id="UP001634007">
    <property type="component" value="Unassembled WGS sequence"/>
</dbReference>
<dbReference type="InterPro" id="IPR011006">
    <property type="entry name" value="CheY-like_superfamily"/>
</dbReference>
<evidence type="ECO:0000313" key="10">
    <source>
        <dbReference type="Proteomes" id="UP001634007"/>
    </source>
</evidence>
<accession>A0ABD3IGR9</accession>
<dbReference type="EMBL" id="JBJKBG010000011">
    <property type="protein sequence ID" value="KAL3714130.1"/>
    <property type="molecule type" value="Genomic_DNA"/>
</dbReference>
<evidence type="ECO:0000256" key="3">
    <source>
        <dbReference type="ARBA" id="ARBA00023015"/>
    </source>
</evidence>
<keyword evidence="2" id="KW-0902">Two-component regulatory system</keyword>
<dbReference type="SUPFAM" id="SSF52172">
    <property type="entry name" value="CheY-like"/>
    <property type="match status" value="1"/>
</dbReference>
<evidence type="ECO:0000313" key="9">
    <source>
        <dbReference type="EMBL" id="KAL3714130.1"/>
    </source>
</evidence>
<comment type="subcellular location">
    <subcellularLocation>
        <location evidence="1">Nucleus</location>
    </subcellularLocation>
</comment>
<protein>
    <recommendedName>
        <fullName evidence="8">Response regulatory domain-containing protein</fullName>
    </recommendedName>
</protein>
<dbReference type="FunFam" id="1.10.10.60:FF:000007">
    <property type="entry name" value="Two-component response regulator"/>
    <property type="match status" value="1"/>
</dbReference>
<dbReference type="SMART" id="SM00448">
    <property type="entry name" value="REC"/>
    <property type="match status" value="1"/>
</dbReference>
<keyword evidence="3" id="KW-0805">Transcription regulation</keyword>
<dbReference type="SUPFAM" id="SSF46689">
    <property type="entry name" value="Homeodomain-like"/>
    <property type="match status" value="1"/>
</dbReference>
<dbReference type="Gene3D" id="1.10.10.60">
    <property type="entry name" value="Homeodomain-like"/>
    <property type="match status" value="1"/>
</dbReference>
<keyword evidence="5" id="KW-0539">Nucleus</keyword>
<proteinExistence type="predicted"/>
<feature type="compositionally biased region" description="Polar residues" evidence="7">
    <location>
        <begin position="283"/>
        <end position="298"/>
    </location>
</feature>
<evidence type="ECO:0000256" key="1">
    <source>
        <dbReference type="ARBA" id="ARBA00004123"/>
    </source>
</evidence>
<evidence type="ECO:0000256" key="5">
    <source>
        <dbReference type="ARBA" id="ARBA00023242"/>
    </source>
</evidence>
<reference evidence="9 10" key="1">
    <citation type="submission" date="2024-11" db="EMBL/GenBank/DDBJ databases">
        <title>Chromosome-level genome assembly of Eucalyptus globulus Labill. provides insights into its genome evolution.</title>
        <authorList>
            <person name="Li X."/>
        </authorList>
    </citation>
    <scope>NUCLEOTIDE SEQUENCE [LARGE SCALE GENOMIC DNA]</scope>
    <source>
        <strain evidence="9">CL2024</strain>
        <tissue evidence="9">Fresh tender leaves</tissue>
    </source>
</reference>
<evidence type="ECO:0000256" key="4">
    <source>
        <dbReference type="ARBA" id="ARBA00023163"/>
    </source>
</evidence>
<dbReference type="GO" id="GO:0005634">
    <property type="term" value="C:nucleus"/>
    <property type="evidence" value="ECO:0007669"/>
    <property type="project" value="UniProtKB-SubCell"/>
</dbReference>
<dbReference type="AlphaFoldDB" id="A0ABD3IGR9"/>
<dbReference type="PANTHER" id="PTHR43874">
    <property type="entry name" value="TWO-COMPONENT RESPONSE REGULATOR"/>
    <property type="match status" value="1"/>
</dbReference>
<name>A0ABD3IGR9_EUCGL</name>
<dbReference type="Gene3D" id="3.40.50.2300">
    <property type="match status" value="1"/>
</dbReference>
<organism evidence="9 10">
    <name type="scientific">Eucalyptus globulus</name>
    <name type="common">Tasmanian blue gum</name>
    <dbReference type="NCBI Taxonomy" id="34317"/>
    <lineage>
        <taxon>Eukaryota</taxon>
        <taxon>Viridiplantae</taxon>
        <taxon>Streptophyta</taxon>
        <taxon>Embryophyta</taxon>
        <taxon>Tracheophyta</taxon>
        <taxon>Spermatophyta</taxon>
        <taxon>Magnoliopsida</taxon>
        <taxon>eudicotyledons</taxon>
        <taxon>Gunneridae</taxon>
        <taxon>Pentapetalae</taxon>
        <taxon>rosids</taxon>
        <taxon>malvids</taxon>
        <taxon>Myrtales</taxon>
        <taxon>Myrtaceae</taxon>
        <taxon>Myrtoideae</taxon>
        <taxon>Eucalypteae</taxon>
        <taxon>Eucalyptus</taxon>
    </lineage>
</organism>
<evidence type="ECO:0000259" key="8">
    <source>
        <dbReference type="PROSITE" id="PS50110"/>
    </source>
</evidence>
<comment type="caution">
    <text evidence="9">The sequence shown here is derived from an EMBL/GenBank/DDBJ whole genome shotgun (WGS) entry which is preliminary data.</text>
</comment>
<sequence>MNFSILLVDDCSATLAIVTAILRGWNYQVVTSKHPLHALSILQARKCSFDLVMTDYHMPDMNGLELQRHVREEFKLPVIIMSGDDRQTIILESLEGGAAFYIVKPLRPDDLKNVWQYCIARKKGKAVLIEEEAASDSTSAPVCERIIHEDVNIPVQPLNLEKEGSSQEPNGKKRSREEKDENDGGIDYSLIPPRKTKVVWTTGLHDLFLHSINYIGLDKAVPKRILEFMNVPGLTRENIASHLQKYRIFLKKVAVVDNVAPPRARDPHREAPSSSPTLHPRSSARNDVQQQMPPNSFPNRHPQPLLPEIRPRVSTQVLNDHNYSAAPVRFSPQDASGVGLSIFTYPVIGSSSVYNNPYQTNASSLQVIRPNTGGLSIPNDPMFANSSVNNNPYRTYASNVQAILPNTGGPRNSQIPSLGPTNVTSDLTNPRQVHPPQNHSSSSGTFMPCLSNIAHYPSVNSNPTNTNFWGTQMTGGAGNMLDSNKGFISPIGYDNFVNSSSNFREGSSTGPYIVQEEQEPPFGFNISEPLPPLGIPAANESESPLFSPAPITQPTVAMIEPRNAYEQDVMANAPLVVNSLDQQNHGDGDLFDLVFNQLANKGQEGLPHQGVISSSPGTNMNGPSNELEMFEISDLDHQLEDFAFWFEQGSGQACFEHHIFFEIYSFYNEAPENRLPLPSNESSNLQQGNNENRAIPLLEPTISTNDLFADEESYPNIWDEDFVDALLTGSPFL</sequence>